<keyword evidence="3" id="KW-1185">Reference proteome</keyword>
<dbReference type="Proteomes" id="UP001177023">
    <property type="component" value="Unassembled WGS sequence"/>
</dbReference>
<feature type="signal peptide" evidence="1">
    <location>
        <begin position="1"/>
        <end position="17"/>
    </location>
</feature>
<feature type="chain" id="PRO_5041295161" evidence="1">
    <location>
        <begin position="18"/>
        <end position="138"/>
    </location>
</feature>
<proteinExistence type="predicted"/>
<evidence type="ECO:0000256" key="1">
    <source>
        <dbReference type="SAM" id="SignalP"/>
    </source>
</evidence>
<gene>
    <name evidence="2" type="ORF">MSPICULIGERA_LOCUS9046</name>
</gene>
<dbReference type="AlphaFoldDB" id="A0AA36FXN3"/>
<keyword evidence="1" id="KW-0732">Signal</keyword>
<evidence type="ECO:0000313" key="3">
    <source>
        <dbReference type="Proteomes" id="UP001177023"/>
    </source>
</evidence>
<sequence length="138" mass="15065">MNLWVLLLLLCALLADAKIANEPCLSNDNCPKGKYCTWFGREFLGHCELLAIGHCARHDDCPGSAVMCVRATKGRPGYCCVRCSFSWVFSLLLSMCKLLGRFATKTPTAKVLDYQADVCIVINGGPAATARKYTQVVA</sequence>
<name>A0AA36FXN3_9BILA</name>
<evidence type="ECO:0000313" key="2">
    <source>
        <dbReference type="EMBL" id="CAJ0570609.1"/>
    </source>
</evidence>
<dbReference type="EMBL" id="CATQJA010002414">
    <property type="protein sequence ID" value="CAJ0570609.1"/>
    <property type="molecule type" value="Genomic_DNA"/>
</dbReference>
<comment type="caution">
    <text evidence="2">The sequence shown here is derived from an EMBL/GenBank/DDBJ whole genome shotgun (WGS) entry which is preliminary data.</text>
</comment>
<accession>A0AA36FXN3</accession>
<protein>
    <submittedName>
        <fullName evidence="2">Uncharacterized protein</fullName>
    </submittedName>
</protein>
<organism evidence="2 3">
    <name type="scientific">Mesorhabditis spiculigera</name>
    <dbReference type="NCBI Taxonomy" id="96644"/>
    <lineage>
        <taxon>Eukaryota</taxon>
        <taxon>Metazoa</taxon>
        <taxon>Ecdysozoa</taxon>
        <taxon>Nematoda</taxon>
        <taxon>Chromadorea</taxon>
        <taxon>Rhabditida</taxon>
        <taxon>Rhabditina</taxon>
        <taxon>Rhabditomorpha</taxon>
        <taxon>Rhabditoidea</taxon>
        <taxon>Rhabditidae</taxon>
        <taxon>Mesorhabditinae</taxon>
        <taxon>Mesorhabditis</taxon>
    </lineage>
</organism>
<reference evidence="2" key="1">
    <citation type="submission" date="2023-06" db="EMBL/GenBank/DDBJ databases">
        <authorList>
            <person name="Delattre M."/>
        </authorList>
    </citation>
    <scope>NUCLEOTIDE SEQUENCE</scope>
    <source>
        <strain evidence="2">AF72</strain>
    </source>
</reference>
<feature type="non-terminal residue" evidence="2">
    <location>
        <position position="138"/>
    </location>
</feature>